<sequence length="176" mass="19872">MKTVRSTIAVEMILNEDKTERYLYKKTWSRRKEPKLVCVITKYPGSFDPNVEDLTTMLVSNEVAQMVEKYDGFIIVNLTGKKLKRSNMTKEDFSKENDTIVVDTCSDEGVEKIIVAIGSLVTTNKEVNKKLKELLELLPEEKQETVEVLMGKNGPVHPLSSAARSVGGWHLAKLKI</sequence>
<name>A0A844C1U8_9LACT</name>
<evidence type="ECO:0000313" key="1">
    <source>
        <dbReference type="EMBL" id="MRI82676.1"/>
    </source>
</evidence>
<comment type="caution">
    <text evidence="1">The sequence shown here is derived from an EMBL/GenBank/DDBJ whole genome shotgun (WGS) entry which is preliminary data.</text>
</comment>
<dbReference type="Proteomes" id="UP000469870">
    <property type="component" value="Unassembled WGS sequence"/>
</dbReference>
<reference evidence="1 2" key="1">
    <citation type="submission" date="2019-11" db="EMBL/GenBank/DDBJ databases">
        <title>Characterisation of Fundicoccus ignavus gen. nov. sp. nov., a novel genus of the family Aerococcaceae isolated from bulk tank milk.</title>
        <authorList>
            <person name="Siebert A."/>
            <person name="Huptas C."/>
            <person name="Wenning M."/>
            <person name="Scherer S."/>
            <person name="Doll E.V."/>
        </authorList>
    </citation>
    <scope>NUCLEOTIDE SEQUENCE [LARGE SCALE GENOMIC DNA]</scope>
    <source>
        <strain evidence="1 2">DSM 109653</strain>
    </source>
</reference>
<dbReference type="InterPro" id="IPR012441">
    <property type="entry name" value="DUF1643"/>
</dbReference>
<dbReference type="Pfam" id="PF07799">
    <property type="entry name" value="DUF1643"/>
    <property type="match status" value="1"/>
</dbReference>
<accession>A0A844C1U8</accession>
<protein>
    <submittedName>
        <fullName evidence="1">DUF1643 domain-containing protein</fullName>
    </submittedName>
</protein>
<proteinExistence type="predicted"/>
<dbReference type="EMBL" id="WJQR01000016">
    <property type="protein sequence ID" value="MRI82676.1"/>
    <property type="molecule type" value="Genomic_DNA"/>
</dbReference>
<evidence type="ECO:0000313" key="2">
    <source>
        <dbReference type="Proteomes" id="UP000469870"/>
    </source>
</evidence>
<dbReference type="RefSeq" id="WP_153862733.1">
    <property type="nucleotide sequence ID" value="NZ_WJQR01000016.1"/>
</dbReference>
<organism evidence="1 2">
    <name type="scientific">Fundicoccus ignavus</name>
    <dbReference type="NCBI Taxonomy" id="2664442"/>
    <lineage>
        <taxon>Bacteria</taxon>
        <taxon>Bacillati</taxon>
        <taxon>Bacillota</taxon>
        <taxon>Bacilli</taxon>
        <taxon>Lactobacillales</taxon>
        <taxon>Aerococcaceae</taxon>
        <taxon>Fundicoccus</taxon>
    </lineage>
</organism>
<dbReference type="AlphaFoldDB" id="A0A844C1U8"/>
<gene>
    <name evidence="1" type="ORF">GIY11_11705</name>
</gene>